<evidence type="ECO:0000259" key="3">
    <source>
        <dbReference type="PROSITE" id="PS51459"/>
    </source>
</evidence>
<organism evidence="4 5">
    <name type="scientific">Armillaria luteobubalina</name>
    <dbReference type="NCBI Taxonomy" id="153913"/>
    <lineage>
        <taxon>Eukaryota</taxon>
        <taxon>Fungi</taxon>
        <taxon>Dikarya</taxon>
        <taxon>Basidiomycota</taxon>
        <taxon>Agaricomycotina</taxon>
        <taxon>Agaricomycetes</taxon>
        <taxon>Agaricomycetidae</taxon>
        <taxon>Agaricales</taxon>
        <taxon>Marasmiineae</taxon>
        <taxon>Physalacriaceae</taxon>
        <taxon>Armillaria</taxon>
    </lineage>
</organism>
<dbReference type="InterPro" id="IPR036597">
    <property type="entry name" value="Fido-like_dom_sf"/>
</dbReference>
<keyword evidence="2" id="KW-0547">Nucleotide-binding</keyword>
<feature type="active site" evidence="1">
    <location>
        <position position="285"/>
    </location>
</feature>
<evidence type="ECO:0000256" key="2">
    <source>
        <dbReference type="PIRSR" id="PIRSR640198-2"/>
    </source>
</evidence>
<reference evidence="4" key="1">
    <citation type="submission" date="2023-06" db="EMBL/GenBank/DDBJ databases">
        <authorList>
            <consortium name="Lawrence Berkeley National Laboratory"/>
            <person name="Ahrendt S."/>
            <person name="Sahu N."/>
            <person name="Indic B."/>
            <person name="Wong-Bajracharya J."/>
            <person name="Merenyi Z."/>
            <person name="Ke H.-M."/>
            <person name="Monk M."/>
            <person name="Kocsube S."/>
            <person name="Drula E."/>
            <person name="Lipzen A."/>
            <person name="Balint B."/>
            <person name="Henrissat B."/>
            <person name="Andreopoulos B."/>
            <person name="Martin F.M."/>
            <person name="Harder C.B."/>
            <person name="Rigling D."/>
            <person name="Ford K.L."/>
            <person name="Foster G.D."/>
            <person name="Pangilinan J."/>
            <person name="Papanicolaou A."/>
            <person name="Barry K."/>
            <person name="LaButti K."/>
            <person name="Viragh M."/>
            <person name="Koriabine M."/>
            <person name="Yan M."/>
            <person name="Riley R."/>
            <person name="Champramary S."/>
            <person name="Plett K.L."/>
            <person name="Tsai I.J."/>
            <person name="Slot J."/>
            <person name="Sipos G."/>
            <person name="Plett J."/>
            <person name="Nagy L.G."/>
            <person name="Grigoriev I.V."/>
        </authorList>
    </citation>
    <scope>NUCLEOTIDE SEQUENCE</scope>
    <source>
        <strain evidence="4">HWK02</strain>
    </source>
</reference>
<evidence type="ECO:0000313" key="5">
    <source>
        <dbReference type="Proteomes" id="UP001175228"/>
    </source>
</evidence>
<evidence type="ECO:0000256" key="1">
    <source>
        <dbReference type="PIRSR" id="PIRSR640198-1"/>
    </source>
</evidence>
<gene>
    <name evidence="4" type="ORF">EDD18DRAFT_1102851</name>
</gene>
<keyword evidence="5" id="KW-1185">Reference proteome</keyword>
<evidence type="ECO:0000313" key="4">
    <source>
        <dbReference type="EMBL" id="KAK0499501.1"/>
    </source>
</evidence>
<dbReference type="GO" id="GO:0005524">
    <property type="term" value="F:ATP binding"/>
    <property type="evidence" value="ECO:0007669"/>
    <property type="project" value="UniProtKB-KW"/>
</dbReference>
<comment type="caution">
    <text evidence="4">The sequence shown here is derived from an EMBL/GenBank/DDBJ whole genome shotgun (WGS) entry which is preliminary data.</text>
</comment>
<dbReference type="InterPro" id="IPR003812">
    <property type="entry name" value="Fido"/>
</dbReference>
<dbReference type="InterPro" id="IPR040198">
    <property type="entry name" value="Fido_containing"/>
</dbReference>
<dbReference type="Proteomes" id="UP001175228">
    <property type="component" value="Unassembled WGS sequence"/>
</dbReference>
<feature type="binding site" evidence="2">
    <location>
        <begin position="321"/>
        <end position="322"/>
    </location>
    <ligand>
        <name>ATP</name>
        <dbReference type="ChEBI" id="CHEBI:30616"/>
    </ligand>
</feature>
<dbReference type="EMBL" id="JAUEPU010000009">
    <property type="protein sequence ID" value="KAK0499501.1"/>
    <property type="molecule type" value="Genomic_DNA"/>
</dbReference>
<dbReference type="Pfam" id="PF02661">
    <property type="entry name" value="Fic"/>
    <property type="match status" value="1"/>
</dbReference>
<dbReference type="PANTHER" id="PTHR13504:SF38">
    <property type="entry name" value="FIDO DOMAIN-CONTAINING PROTEIN"/>
    <property type="match status" value="1"/>
</dbReference>
<dbReference type="AlphaFoldDB" id="A0AA39QBM7"/>
<accession>A0AA39QBM7</accession>
<feature type="binding site" evidence="2">
    <location>
        <begin position="289"/>
        <end position="296"/>
    </location>
    <ligand>
        <name>ATP</name>
        <dbReference type="ChEBI" id="CHEBI:30616"/>
    </ligand>
</feature>
<dbReference type="SUPFAM" id="SSF140931">
    <property type="entry name" value="Fic-like"/>
    <property type="match status" value="1"/>
</dbReference>
<name>A0AA39QBM7_9AGAR</name>
<dbReference type="Gene3D" id="1.10.3290.10">
    <property type="entry name" value="Fido-like domain"/>
    <property type="match status" value="1"/>
</dbReference>
<feature type="domain" description="Fido" evidence="3">
    <location>
        <begin position="197"/>
        <end position="346"/>
    </location>
</feature>
<dbReference type="PANTHER" id="PTHR13504">
    <property type="entry name" value="FIDO DOMAIN-CONTAINING PROTEIN DDB_G0283145"/>
    <property type="match status" value="1"/>
</dbReference>
<sequence length="372" mass="42022">MSIVRFWSIPVLDNPPAFYTAKEQAAVDAAPSTAIVAQQYDALIQRHGPHPFFLVQLGILNRLINTPATSVALYRQAQAELARMGIDDPQLDSWIEARQAELDKNAQVALAKSKTDLYYQIWKPSKEHKFPPQAPMPPSGHDQVKEAWNQMFPQGSSLFKKYLSSLAIETNHLEGTFLITVTAYELLPAVVADPSKLTPDLIRDVHARLTKTNSFGETYIPPGQTRTLTKKTVVTAGNYKIQCCPFPDVDNELDYICKMAKQYIKNWRNPFATASWIHLLLARCHPFNDGNGRTARLIPSIPLMMYEYPPLSIGLTQRSDYYDGMNKARLTPYSRSEPRLTELCQAYDGDHMPLIEYMLRGTEITMASVRSI</sequence>
<protein>
    <submittedName>
        <fullName evidence="4">Fido domain-containing protein</fullName>
    </submittedName>
</protein>
<keyword evidence="2" id="KW-0067">ATP-binding</keyword>
<proteinExistence type="predicted"/>
<dbReference type="PROSITE" id="PS51459">
    <property type="entry name" value="FIDO"/>
    <property type="match status" value="1"/>
</dbReference>